<evidence type="ECO:0000313" key="1">
    <source>
        <dbReference type="EMBL" id="AOZ68119.1"/>
    </source>
</evidence>
<dbReference type="Proteomes" id="UP000176562">
    <property type="component" value="Chromosome"/>
</dbReference>
<sequence length="738" mass="80780">MKKTLIVGPSHIQRWQKNIEKTAIPGLGAGVQMLGFGGAPIWSKRLFEEASAAFVPGETEVVLLVGDTRFGNEICAHEPEHAADYPFADGYDSIKRPMCTRECDLRMAARVEAAIDRYLGAFGPAVRVIYWDQIGRRVSDMMMRRHMVEGVFDHPSWGRDFPGAGRGAELVALEGLFDLPLGELSRLFIDDSNHPSQVGYLFLTALIRDRIGVRPAFDRARTAFEADLLAKFLRLVNNKPLLVAGDSIWIDILRRTLGASGLKRFEAQNIHIRATQLWREGPQPGAYQHFLFVSHHPTPEAFFEATPRLKAAFEAGAPPAQIAYFPWESSISQLFTTTKFTSPRAVEPAPEELIAESFGCALTGLRELIEIGLRGEPNGRGLAHVIERAGEIFAAPLPAGQAVQPAEGAAHGMSWKMDNGVLVTSRGMAFLIAGGHRVLDYITGKATPTAQSLANFEANIAGRAQLAARIGAPYLHVIFPDKQSVLREEFPVRPLNSLGETYLAALDPALRGAVLFPAERLREECAEPYCPLDTHLTDHGSLTVLREMLARLGVAAEPALDAIGARITRDLISTGDLGSKLTPPRKQSMKKLVPGWPYRGFHGFTAANDGAVDIVISPEAPVQKTVLIFGDSFFRLMLAHLSGVFGRVVCLRTRFLHPEMVELIRPDLLLSGNAERYLSAVTADTEAHGFALYPLLKGLSAEAVTPEFLEAYRAILSPRSEFAQSYFETLHAALVGTA</sequence>
<gene>
    <name evidence="1" type="ORF">LPB142_01340</name>
</gene>
<name>A0A1D9M8R2_9RHOB</name>
<dbReference type="RefSeq" id="WP_068766405.1">
    <property type="nucleotide sequence ID" value="NZ_CP017781.1"/>
</dbReference>
<evidence type="ECO:0000313" key="2">
    <source>
        <dbReference type="Proteomes" id="UP000176562"/>
    </source>
</evidence>
<dbReference type="AlphaFoldDB" id="A0A1D9M8R2"/>
<dbReference type="STRING" id="1850250.LPB142_01340"/>
<reference evidence="1 2" key="1">
    <citation type="submission" date="2016-10" db="EMBL/GenBank/DDBJ databases">
        <title>Rhodobacter sp. LPB0142, isolated from sea water.</title>
        <authorList>
            <person name="Kim E."/>
            <person name="Yi H."/>
        </authorList>
    </citation>
    <scope>NUCLEOTIDE SEQUENCE [LARGE SCALE GENOMIC DNA]</scope>
    <source>
        <strain evidence="1 2">LPB0142</strain>
    </source>
</reference>
<keyword evidence="2" id="KW-1185">Reference proteome</keyword>
<organism evidence="1 2">
    <name type="scientific">Rhodobacter xanthinilyticus</name>
    <dbReference type="NCBI Taxonomy" id="1850250"/>
    <lineage>
        <taxon>Bacteria</taxon>
        <taxon>Pseudomonadati</taxon>
        <taxon>Pseudomonadota</taxon>
        <taxon>Alphaproteobacteria</taxon>
        <taxon>Rhodobacterales</taxon>
        <taxon>Rhodobacter group</taxon>
        <taxon>Rhodobacter</taxon>
    </lineage>
</organism>
<dbReference type="EMBL" id="CP017781">
    <property type="protein sequence ID" value="AOZ68119.1"/>
    <property type="molecule type" value="Genomic_DNA"/>
</dbReference>
<evidence type="ECO:0008006" key="3">
    <source>
        <dbReference type="Google" id="ProtNLM"/>
    </source>
</evidence>
<accession>A0A1D9M8R2</accession>
<protein>
    <recommendedName>
        <fullName evidence="3">AlgX/AlgJ SGNH hydrolase-like domain-containing protein</fullName>
    </recommendedName>
</protein>
<proteinExistence type="predicted"/>
<dbReference type="KEGG" id="rhp:LPB142_01340"/>